<protein>
    <recommendedName>
        <fullName evidence="2">MEMO1 family protein FCL42_12855</fullName>
    </recommendedName>
</protein>
<evidence type="ECO:0000313" key="4">
    <source>
        <dbReference type="Proteomes" id="UP000305675"/>
    </source>
</evidence>
<evidence type="ECO:0000313" key="3">
    <source>
        <dbReference type="EMBL" id="TKB54275.1"/>
    </source>
</evidence>
<comment type="similarity">
    <text evidence="1 2">Belongs to the MEMO1 family.</text>
</comment>
<dbReference type="AlphaFoldDB" id="A0A4U1BM91"/>
<dbReference type="PANTHER" id="PTHR11060">
    <property type="entry name" value="PROTEIN MEMO1"/>
    <property type="match status" value="1"/>
</dbReference>
<dbReference type="OrthoDB" id="9782820at2"/>
<dbReference type="PANTHER" id="PTHR11060:SF0">
    <property type="entry name" value="PROTEIN MEMO1"/>
    <property type="match status" value="1"/>
</dbReference>
<dbReference type="Pfam" id="PF01875">
    <property type="entry name" value="Memo"/>
    <property type="match status" value="1"/>
</dbReference>
<dbReference type="Gene3D" id="3.40.830.10">
    <property type="entry name" value="LigB-like"/>
    <property type="match status" value="1"/>
</dbReference>
<evidence type="ECO:0000256" key="2">
    <source>
        <dbReference type="HAMAP-Rule" id="MF_00055"/>
    </source>
</evidence>
<reference evidence="3 4" key="1">
    <citation type="submission" date="2019-04" db="EMBL/GenBank/DDBJ databases">
        <authorList>
            <person name="Hwang J.C."/>
        </authorList>
    </citation>
    <scope>NUCLEOTIDE SEQUENCE [LARGE SCALE GENOMIC DNA]</scope>
    <source>
        <strain evidence="3 4">IMCC35002</strain>
    </source>
</reference>
<keyword evidence="4" id="KW-1185">Reference proteome</keyword>
<comment type="caution">
    <text evidence="3">The sequence shown here is derived from an EMBL/GenBank/DDBJ whole genome shotgun (WGS) entry which is preliminary data.</text>
</comment>
<sequence>MAKRLPAVAGQFYPEGRDELERLLSRFGKVPLPESYRELLSSAELMGAILPHAGYSYSGGIAANGVRALAANSCSIKTLVVLCPAHRLAFYGMALSSADAFVTPLGDVKVNRALGDKLLECESVAVLDQAHQREHAIEVLLPMLRFWLPEITIVPIVVGDSAPATVAALLARVWLQPSTAVIFSTDLSHFLPYEQARQRDANTCHQLRRLEGLLTGEQACGCRSLNGLLQLSKTLPMRCEPLEYCNSGDTAGGKDRVVGYASFAIHRR</sequence>
<name>A0A4U1BM91_9GAMM</name>
<dbReference type="Proteomes" id="UP000305675">
    <property type="component" value="Unassembled WGS sequence"/>
</dbReference>
<accession>A0A4U1BM91</accession>
<dbReference type="CDD" id="cd07361">
    <property type="entry name" value="MEMO_like"/>
    <property type="match status" value="1"/>
</dbReference>
<proteinExistence type="inferred from homology"/>
<dbReference type="EMBL" id="SWCJ01000009">
    <property type="protein sequence ID" value="TKB54275.1"/>
    <property type="molecule type" value="Genomic_DNA"/>
</dbReference>
<dbReference type="RefSeq" id="WP_136863824.1">
    <property type="nucleotide sequence ID" value="NZ_SWCJ01000009.1"/>
</dbReference>
<gene>
    <name evidence="3" type="primary">amrB</name>
    <name evidence="3" type="ORF">FCL42_12855</name>
</gene>
<dbReference type="InterPro" id="IPR002737">
    <property type="entry name" value="MEMO1_fam"/>
</dbReference>
<organism evidence="3 4">
    <name type="scientific">Ferrimonas aestuarii</name>
    <dbReference type="NCBI Taxonomy" id="2569539"/>
    <lineage>
        <taxon>Bacteria</taxon>
        <taxon>Pseudomonadati</taxon>
        <taxon>Pseudomonadota</taxon>
        <taxon>Gammaproteobacteria</taxon>
        <taxon>Alteromonadales</taxon>
        <taxon>Ferrimonadaceae</taxon>
        <taxon>Ferrimonas</taxon>
    </lineage>
</organism>
<dbReference type="NCBIfam" id="TIGR04336">
    <property type="entry name" value="AmmeMemoSam_B"/>
    <property type="match status" value="1"/>
</dbReference>
<evidence type="ECO:0000256" key="1">
    <source>
        <dbReference type="ARBA" id="ARBA00006315"/>
    </source>
</evidence>
<dbReference type="HAMAP" id="MF_00055">
    <property type="entry name" value="MEMO1"/>
    <property type="match status" value="1"/>
</dbReference>